<name>A0A225DZJ4_9BACT</name>
<protein>
    <submittedName>
        <fullName evidence="2">Uncharacterized protein</fullName>
    </submittedName>
</protein>
<gene>
    <name evidence="2" type="ORF">FRUB_03863</name>
</gene>
<keyword evidence="3" id="KW-1185">Reference proteome</keyword>
<reference evidence="3" key="1">
    <citation type="submission" date="2017-06" db="EMBL/GenBank/DDBJ databases">
        <title>Genome analysis of Fimbriiglobus ruber SP5, the first member of the order Planctomycetales with confirmed chitinolytic capability.</title>
        <authorList>
            <person name="Ravin N.V."/>
            <person name="Rakitin A.L."/>
            <person name="Ivanova A.A."/>
            <person name="Beletsky A.V."/>
            <person name="Kulichevskaya I.S."/>
            <person name="Mardanov A.V."/>
            <person name="Dedysh S.N."/>
        </authorList>
    </citation>
    <scope>NUCLEOTIDE SEQUENCE [LARGE SCALE GENOMIC DNA]</scope>
    <source>
        <strain evidence="3">SP5</strain>
    </source>
</reference>
<comment type="caution">
    <text evidence="2">The sequence shown here is derived from an EMBL/GenBank/DDBJ whole genome shotgun (WGS) entry which is preliminary data.</text>
</comment>
<sequence>MVGRGCGLGFERRDDIGQRGGGGCDRNFNGRGHQGRNRSTPPARAGSDSAW</sequence>
<evidence type="ECO:0000313" key="3">
    <source>
        <dbReference type="Proteomes" id="UP000214646"/>
    </source>
</evidence>
<accession>A0A225DZJ4</accession>
<proteinExistence type="predicted"/>
<dbReference type="Proteomes" id="UP000214646">
    <property type="component" value="Unassembled WGS sequence"/>
</dbReference>
<evidence type="ECO:0000313" key="2">
    <source>
        <dbReference type="EMBL" id="OWK41785.1"/>
    </source>
</evidence>
<organism evidence="2 3">
    <name type="scientific">Fimbriiglobus ruber</name>
    <dbReference type="NCBI Taxonomy" id="1908690"/>
    <lineage>
        <taxon>Bacteria</taxon>
        <taxon>Pseudomonadati</taxon>
        <taxon>Planctomycetota</taxon>
        <taxon>Planctomycetia</taxon>
        <taxon>Gemmatales</taxon>
        <taxon>Gemmataceae</taxon>
        <taxon>Fimbriiglobus</taxon>
    </lineage>
</organism>
<dbReference type="EMBL" id="NIDE01000005">
    <property type="protein sequence ID" value="OWK41785.1"/>
    <property type="molecule type" value="Genomic_DNA"/>
</dbReference>
<feature type="region of interest" description="Disordered" evidence="1">
    <location>
        <begin position="1"/>
        <end position="51"/>
    </location>
</feature>
<evidence type="ECO:0000256" key="1">
    <source>
        <dbReference type="SAM" id="MobiDB-lite"/>
    </source>
</evidence>
<dbReference type="AlphaFoldDB" id="A0A225DZJ4"/>